<evidence type="ECO:0000259" key="6">
    <source>
        <dbReference type="Pfam" id="PF01494"/>
    </source>
</evidence>
<dbReference type="InterPro" id="IPR002938">
    <property type="entry name" value="FAD-bd"/>
</dbReference>
<name>A0A2V1E3A8_9PLEO</name>
<proteinExistence type="inferred from homology"/>
<dbReference type="PRINTS" id="PR00420">
    <property type="entry name" value="RNGMNOXGNASE"/>
</dbReference>
<dbReference type="Pfam" id="PF01494">
    <property type="entry name" value="FAD_binding_3"/>
    <property type="match status" value="1"/>
</dbReference>
<keyword evidence="8" id="KW-1185">Reference proteome</keyword>
<dbReference type="SUPFAM" id="SSF51905">
    <property type="entry name" value="FAD/NAD(P)-binding domain"/>
    <property type="match status" value="1"/>
</dbReference>
<evidence type="ECO:0000256" key="1">
    <source>
        <dbReference type="ARBA" id="ARBA00007992"/>
    </source>
</evidence>
<dbReference type="AlphaFoldDB" id="A0A2V1E3A8"/>
<dbReference type="STRING" id="97972.A0A2V1E3A8"/>
<dbReference type="GO" id="GO:0004497">
    <property type="term" value="F:monooxygenase activity"/>
    <property type="evidence" value="ECO:0007669"/>
    <property type="project" value="UniProtKB-KW"/>
</dbReference>
<keyword evidence="3" id="KW-0274">FAD</keyword>
<dbReference type="EMBL" id="KZ805317">
    <property type="protein sequence ID" value="PVI05018.1"/>
    <property type="molecule type" value="Genomic_DNA"/>
</dbReference>
<evidence type="ECO:0000256" key="2">
    <source>
        <dbReference type="ARBA" id="ARBA00022630"/>
    </source>
</evidence>
<keyword evidence="2" id="KW-0285">Flavoprotein</keyword>
<comment type="similarity">
    <text evidence="1">Belongs to the paxM FAD-dependent monooxygenase family.</text>
</comment>
<dbReference type="OrthoDB" id="16820at2759"/>
<dbReference type="InterPro" id="IPR050493">
    <property type="entry name" value="FAD-dep_Monooxygenase_BioMet"/>
</dbReference>
<evidence type="ECO:0000256" key="5">
    <source>
        <dbReference type="ARBA" id="ARBA00023033"/>
    </source>
</evidence>
<feature type="domain" description="FAD-binding" evidence="6">
    <location>
        <begin position="14"/>
        <end position="177"/>
    </location>
</feature>
<dbReference type="PANTHER" id="PTHR13789:SF236">
    <property type="entry name" value="MONOOXYGENASE, PUTATIVE (AFU_ORTHOLOGUE AFUA_6G12060)-RELATED"/>
    <property type="match status" value="1"/>
</dbReference>
<keyword evidence="5" id="KW-0503">Monooxygenase</keyword>
<dbReference type="PANTHER" id="PTHR13789">
    <property type="entry name" value="MONOOXYGENASE"/>
    <property type="match status" value="1"/>
</dbReference>
<keyword evidence="4" id="KW-0560">Oxidoreductase</keyword>
<protein>
    <submittedName>
        <fullName evidence="7">FAD/NAD(P)-binding domain-containing protein</fullName>
    </submittedName>
</protein>
<gene>
    <name evidence="7" type="ORF">DM02DRAFT_611122</name>
</gene>
<organism evidence="7 8">
    <name type="scientific">Periconia macrospinosa</name>
    <dbReference type="NCBI Taxonomy" id="97972"/>
    <lineage>
        <taxon>Eukaryota</taxon>
        <taxon>Fungi</taxon>
        <taxon>Dikarya</taxon>
        <taxon>Ascomycota</taxon>
        <taxon>Pezizomycotina</taxon>
        <taxon>Dothideomycetes</taxon>
        <taxon>Pleosporomycetidae</taxon>
        <taxon>Pleosporales</taxon>
        <taxon>Massarineae</taxon>
        <taxon>Periconiaceae</taxon>
        <taxon>Periconia</taxon>
    </lineage>
</organism>
<dbReference type="SUPFAM" id="SSF54373">
    <property type="entry name" value="FAD-linked reductases, C-terminal domain"/>
    <property type="match status" value="1"/>
</dbReference>
<dbReference type="GO" id="GO:0071949">
    <property type="term" value="F:FAD binding"/>
    <property type="evidence" value="ECO:0007669"/>
    <property type="project" value="InterPro"/>
</dbReference>
<reference evidence="7 8" key="1">
    <citation type="journal article" date="2018" name="Sci. Rep.">
        <title>Comparative genomics provides insights into the lifestyle and reveals functional heterogeneity of dark septate endophytic fungi.</title>
        <authorList>
            <person name="Knapp D.G."/>
            <person name="Nemeth J.B."/>
            <person name="Barry K."/>
            <person name="Hainaut M."/>
            <person name="Henrissat B."/>
            <person name="Johnson J."/>
            <person name="Kuo A."/>
            <person name="Lim J.H.P."/>
            <person name="Lipzen A."/>
            <person name="Nolan M."/>
            <person name="Ohm R.A."/>
            <person name="Tamas L."/>
            <person name="Grigoriev I.V."/>
            <person name="Spatafora J.W."/>
            <person name="Nagy L.G."/>
            <person name="Kovacs G.M."/>
        </authorList>
    </citation>
    <scope>NUCLEOTIDE SEQUENCE [LARGE SCALE GENOMIC DNA]</scope>
    <source>
        <strain evidence="7 8">DSE2036</strain>
    </source>
</reference>
<accession>A0A2V1E3A8</accession>
<dbReference type="Gene3D" id="3.50.50.60">
    <property type="entry name" value="FAD/NAD(P)-binding domain"/>
    <property type="match status" value="1"/>
</dbReference>
<dbReference type="InterPro" id="IPR036188">
    <property type="entry name" value="FAD/NAD-bd_sf"/>
</dbReference>
<dbReference type="FunFam" id="3.50.50.60:FF:000331">
    <property type="entry name" value="FAD/NAD(P)-binding domain-containing protein"/>
    <property type="match status" value="1"/>
</dbReference>
<evidence type="ECO:0000313" key="7">
    <source>
        <dbReference type="EMBL" id="PVI05018.1"/>
    </source>
</evidence>
<dbReference type="Proteomes" id="UP000244855">
    <property type="component" value="Unassembled WGS sequence"/>
</dbReference>
<sequence>MTEHFPRRPSTGINVIIVGAGFAGLSAAIECDRKGHHVILLEKASTIEEITRFGDIISFDPNGARLFERWPGVIEAMYKIARKTSWLDLYHWKGEFVTRQSFEGEKGWGPRINGHRGELYSIIYDHAVKRGLDIRLGQRVTDYFESADKAGVVVNGERMEADVVIAAEGVRSRGRKIVLGFDDKPKSSGYAVYRCWFSGDAIKDNELIKHLVVDGDTHSGYIGPNLHFLVSSLKDGKEFNWVFTHIDDGNIEESWQFPGRIEDCLKYVEGWAPVVQEIVRSTPKNARLIDHKLVFRDPLPTFISPLARIVLIGDAAHPFLPTSIQGASQSIEDGVVLAACLELAGKSDVPSATRIHEKIRYERVHQAQATGVKTRERWHKANWDEIKKTPEAIHLTREAWLLNFDAEKDCYERYQEVAASIRSERPKL</sequence>
<evidence type="ECO:0000313" key="8">
    <source>
        <dbReference type="Proteomes" id="UP000244855"/>
    </source>
</evidence>
<evidence type="ECO:0000256" key="3">
    <source>
        <dbReference type="ARBA" id="ARBA00022827"/>
    </source>
</evidence>
<evidence type="ECO:0000256" key="4">
    <source>
        <dbReference type="ARBA" id="ARBA00023002"/>
    </source>
</evidence>